<evidence type="ECO:0000259" key="4">
    <source>
        <dbReference type="Pfam" id="PF01814"/>
    </source>
</evidence>
<dbReference type="EMBL" id="AOSG01000087">
    <property type="protein sequence ID" value="EOR69976.1"/>
    <property type="molecule type" value="Genomic_DNA"/>
</dbReference>
<evidence type="ECO:0000313" key="6">
    <source>
        <dbReference type="Proteomes" id="UP000014184"/>
    </source>
</evidence>
<dbReference type="Pfam" id="PF00296">
    <property type="entry name" value="Bac_luciferase"/>
    <property type="match status" value="1"/>
</dbReference>
<organism evidence="5 6">
    <name type="scientific">Thermobifida fusca TM51</name>
    <dbReference type="NCBI Taxonomy" id="1169414"/>
    <lineage>
        <taxon>Bacteria</taxon>
        <taxon>Bacillati</taxon>
        <taxon>Actinomycetota</taxon>
        <taxon>Actinomycetes</taxon>
        <taxon>Streptosporangiales</taxon>
        <taxon>Nocardiopsidaceae</taxon>
        <taxon>Thermobifida</taxon>
    </lineage>
</organism>
<evidence type="ECO:0000313" key="5">
    <source>
        <dbReference type="EMBL" id="EOR69976.1"/>
    </source>
</evidence>
<name>A0A9P2WPJ2_THEFU</name>
<feature type="domain" description="Hemerythrin-like" evidence="4">
    <location>
        <begin position="396"/>
        <end position="536"/>
    </location>
</feature>
<dbReference type="PANTHER" id="PTHR43244">
    <property type="match status" value="1"/>
</dbReference>
<dbReference type="InterPro" id="IPR050564">
    <property type="entry name" value="F420-G6PD/mer"/>
</dbReference>
<sequence length="557" mass="61489">MRRPGRFLGGPLLTDYGHELRFGTFLTPSNQNPERVVGLTQLTEQSGLDLATFQDHPYQSAFFDTWTLLSYLAARTERITLAGNVLNLPLRQPAVLARSVASLDLLSGGRIELGLGAGAFWDAIEAMGGRRLTPGQSVQALTEAIEIIRGIWNTEERRALRINGEHYRVAGAKRGPAPAHPIEIWLGAYKPRMLRLVGRAADGWLPSVPYLSSLGDLARGNAIIDEAAAEAGRDPAAIRRLLNINGVFARSNNGFLNGPVDQWVEELAELALTEGISVFLLGTDHPEAIQRFAHEVAPAVRELVAAERSRPRPADAPGAALVTEPSAAEPASSQAPAASEQGQYERLGVAPTPDDGTRLHPRSRELLDEDTRPSRPESGPDVAYDDVSRALGQHLIDVHDHLRAELRRLRELIDQVRVGTLSAGEARSAINQMTLRQHNWSLGAYCASYCRVVTQHHTLEDDSVFPHLRAQEEALEPVIDRLTEEHQVIHRVLNDVDRALVEFISQPDDFAPLQEAVDVLTDVLLSHLSYEERELVEPLARYGFYEGQVRSLRRSPR</sequence>
<proteinExistence type="predicted"/>
<dbReference type="Gene3D" id="1.20.120.520">
    <property type="entry name" value="nmb1532 protein domain like"/>
    <property type="match status" value="1"/>
</dbReference>
<evidence type="ECO:0000256" key="2">
    <source>
        <dbReference type="SAM" id="MobiDB-lite"/>
    </source>
</evidence>
<dbReference type="Proteomes" id="UP000014184">
    <property type="component" value="Unassembled WGS sequence"/>
</dbReference>
<reference evidence="5 6" key="1">
    <citation type="journal article" date="2013" name="Genome Announc.">
        <title>Draft Genome Sequence of the Lignocellulose Decomposer Thermobifida fusca Strain TM51.</title>
        <authorList>
            <person name="Toth A."/>
            <person name="Barna T."/>
            <person name="Nagy I."/>
            <person name="Horvath B."/>
            <person name="Nagy I."/>
            <person name="Tancsics A."/>
            <person name="Kriszt B."/>
            <person name="Baka E."/>
            <person name="Fekete C."/>
            <person name="Kukolya J."/>
        </authorList>
    </citation>
    <scope>NUCLEOTIDE SEQUENCE [LARGE SCALE GENOMIC DNA]</scope>
    <source>
        <strain evidence="5 6">TM51</strain>
    </source>
</reference>
<dbReference type="Pfam" id="PF01814">
    <property type="entry name" value="Hemerythrin"/>
    <property type="match status" value="1"/>
</dbReference>
<dbReference type="InterPro" id="IPR036661">
    <property type="entry name" value="Luciferase-like_sf"/>
</dbReference>
<feature type="domain" description="Luciferase-like" evidence="3">
    <location>
        <begin position="21"/>
        <end position="245"/>
    </location>
</feature>
<feature type="region of interest" description="Disordered" evidence="2">
    <location>
        <begin position="307"/>
        <end position="384"/>
    </location>
</feature>
<accession>A0A9P2WPJ2</accession>
<protein>
    <submittedName>
        <fullName evidence="5">Coenzyme F420-dependent N5 N10-methylene tetrahydromethanopterin reductase</fullName>
    </submittedName>
</protein>
<comment type="caution">
    <text evidence="5">The sequence shown here is derived from an EMBL/GenBank/DDBJ whole genome shotgun (WGS) entry which is preliminary data.</text>
</comment>
<dbReference type="GO" id="GO:0016705">
    <property type="term" value="F:oxidoreductase activity, acting on paired donors, with incorporation or reduction of molecular oxygen"/>
    <property type="evidence" value="ECO:0007669"/>
    <property type="project" value="InterPro"/>
</dbReference>
<dbReference type="CDD" id="cd01097">
    <property type="entry name" value="Tetrahydromethanopterin_reductase"/>
    <property type="match status" value="1"/>
</dbReference>
<feature type="compositionally biased region" description="Basic and acidic residues" evidence="2">
    <location>
        <begin position="355"/>
        <end position="375"/>
    </location>
</feature>
<dbReference type="InterPro" id="IPR012312">
    <property type="entry name" value="Hemerythrin-like"/>
</dbReference>
<dbReference type="Gene3D" id="3.20.20.30">
    <property type="entry name" value="Luciferase-like domain"/>
    <property type="match status" value="1"/>
</dbReference>
<dbReference type="RefSeq" id="WP_011293448.1">
    <property type="nucleotide sequence ID" value="NZ_AOSG01000087.1"/>
</dbReference>
<feature type="compositionally biased region" description="Low complexity" evidence="2">
    <location>
        <begin position="324"/>
        <end position="341"/>
    </location>
</feature>
<gene>
    <name evidence="5" type="ORF">TM51_15541</name>
</gene>
<dbReference type="InterPro" id="IPR011251">
    <property type="entry name" value="Luciferase-like_dom"/>
</dbReference>
<dbReference type="SUPFAM" id="SSF51679">
    <property type="entry name" value="Bacterial luciferase-like"/>
    <property type="match status" value="1"/>
</dbReference>
<dbReference type="CDD" id="cd12108">
    <property type="entry name" value="Hr-like"/>
    <property type="match status" value="1"/>
</dbReference>
<evidence type="ECO:0000259" key="3">
    <source>
        <dbReference type="Pfam" id="PF00296"/>
    </source>
</evidence>
<dbReference type="PANTHER" id="PTHR43244:SF1">
    <property type="entry name" value="5,10-METHYLENETETRAHYDROMETHANOPTERIN REDUCTASE"/>
    <property type="match status" value="1"/>
</dbReference>
<evidence type="ECO:0000256" key="1">
    <source>
        <dbReference type="ARBA" id="ARBA00023002"/>
    </source>
</evidence>
<keyword evidence="1" id="KW-0560">Oxidoreductase</keyword>
<dbReference type="AlphaFoldDB" id="A0A9P2WPJ2"/>
<keyword evidence="6" id="KW-1185">Reference proteome</keyword>